<dbReference type="EMBL" id="NKCL01000494">
    <property type="protein sequence ID" value="RSL66702.1"/>
    <property type="molecule type" value="Genomic_DNA"/>
</dbReference>
<evidence type="ECO:0000313" key="2">
    <source>
        <dbReference type="Proteomes" id="UP000287972"/>
    </source>
</evidence>
<sequence>MSTFCVVVLVQTQKYRAPSPLLSMRRGRLRPRRIAIGIPRVLPVSLQTPFCAYAGGFEMAGNAGLQALILEGSYEG</sequence>
<dbReference type="AlphaFoldDB" id="A0A428QN50"/>
<reference evidence="1 2" key="1">
    <citation type="submission" date="2017-06" db="EMBL/GenBank/DDBJ databases">
        <title>Comparative genomic analysis of Ambrosia Fusariam Clade fungi.</title>
        <authorList>
            <person name="Stajich J.E."/>
            <person name="Carrillo J."/>
            <person name="Kijimoto T."/>
            <person name="Eskalen A."/>
            <person name="O'Donnell K."/>
            <person name="Kasson M."/>
        </authorList>
    </citation>
    <scope>NUCLEOTIDE SEQUENCE [LARGE SCALE GENOMIC DNA]</scope>
    <source>
        <strain evidence="1 2">NRRL62606</strain>
    </source>
</reference>
<evidence type="ECO:0000313" key="1">
    <source>
        <dbReference type="EMBL" id="RSL66702.1"/>
    </source>
</evidence>
<comment type="caution">
    <text evidence="1">The sequence shown here is derived from an EMBL/GenBank/DDBJ whole genome shotgun (WGS) entry which is preliminary data.</text>
</comment>
<proteinExistence type="predicted"/>
<protein>
    <submittedName>
        <fullName evidence="1">Uncharacterized protein</fullName>
    </submittedName>
</protein>
<organism evidence="1 2">
    <name type="scientific">Fusarium floridanum</name>
    <dbReference type="NCBI Taxonomy" id="1325733"/>
    <lineage>
        <taxon>Eukaryota</taxon>
        <taxon>Fungi</taxon>
        <taxon>Dikarya</taxon>
        <taxon>Ascomycota</taxon>
        <taxon>Pezizomycotina</taxon>
        <taxon>Sordariomycetes</taxon>
        <taxon>Hypocreomycetidae</taxon>
        <taxon>Hypocreales</taxon>
        <taxon>Nectriaceae</taxon>
        <taxon>Fusarium</taxon>
        <taxon>Fusarium solani species complex</taxon>
    </lineage>
</organism>
<accession>A0A428QN50</accession>
<dbReference type="Proteomes" id="UP000287972">
    <property type="component" value="Unassembled WGS sequence"/>
</dbReference>
<name>A0A428QN50_9HYPO</name>
<gene>
    <name evidence="1" type="ORF">CEP51_012769</name>
</gene>
<keyword evidence="2" id="KW-1185">Reference proteome</keyword>